<dbReference type="AlphaFoldDB" id="A0A9P0IYK0"/>
<accession>A0A9P0IYK0</accession>
<dbReference type="Proteomes" id="UP001154329">
    <property type="component" value="Chromosome 2"/>
</dbReference>
<gene>
    <name evidence="1" type="ORF">APHIGO_LOCUS4850</name>
</gene>
<evidence type="ECO:0000313" key="1">
    <source>
        <dbReference type="EMBL" id="CAH1722595.1"/>
    </source>
</evidence>
<name>A0A9P0IYK0_APHGO</name>
<reference evidence="1" key="2">
    <citation type="submission" date="2022-10" db="EMBL/GenBank/DDBJ databases">
        <authorList>
            <consortium name="ENA_rothamsted_submissions"/>
            <consortium name="culmorum"/>
            <person name="King R."/>
        </authorList>
    </citation>
    <scope>NUCLEOTIDE SEQUENCE</scope>
</reference>
<evidence type="ECO:0000313" key="2">
    <source>
        <dbReference type="Proteomes" id="UP001154329"/>
    </source>
</evidence>
<organism evidence="1 2">
    <name type="scientific">Aphis gossypii</name>
    <name type="common">Cotton aphid</name>
    <dbReference type="NCBI Taxonomy" id="80765"/>
    <lineage>
        <taxon>Eukaryota</taxon>
        <taxon>Metazoa</taxon>
        <taxon>Ecdysozoa</taxon>
        <taxon>Arthropoda</taxon>
        <taxon>Hexapoda</taxon>
        <taxon>Insecta</taxon>
        <taxon>Pterygota</taxon>
        <taxon>Neoptera</taxon>
        <taxon>Paraneoptera</taxon>
        <taxon>Hemiptera</taxon>
        <taxon>Sternorrhyncha</taxon>
        <taxon>Aphidomorpha</taxon>
        <taxon>Aphidoidea</taxon>
        <taxon>Aphididae</taxon>
        <taxon>Aphidini</taxon>
        <taxon>Aphis</taxon>
        <taxon>Aphis</taxon>
    </lineage>
</organism>
<protein>
    <submittedName>
        <fullName evidence="1">Uncharacterized protein</fullName>
    </submittedName>
</protein>
<dbReference type="EMBL" id="OU899035">
    <property type="protein sequence ID" value="CAH1722595.1"/>
    <property type="molecule type" value="Genomic_DNA"/>
</dbReference>
<reference evidence="1" key="1">
    <citation type="submission" date="2022-02" db="EMBL/GenBank/DDBJ databases">
        <authorList>
            <person name="King R."/>
        </authorList>
    </citation>
    <scope>NUCLEOTIDE SEQUENCE</scope>
</reference>
<keyword evidence="2" id="KW-1185">Reference proteome</keyword>
<proteinExistence type="predicted"/>
<sequence length="187" mass="20590">MTLDFRAIVYEPALLYGLRYTPLPKCTDVPTSDLIPRIVLTMLATPPAKVPSAESPANTGIKVKEPPVFGTLMTRGGLFLFIFFERLPAADFTCFRATRTVDFIKLFIFGVPEHDFSDFFNAFLHTPTILENPQPLPIFLLAFIPVVTNHAAAFSLKSASFAPALLQARSSNTLSAALRSVKELLLS</sequence>